<gene>
    <name evidence="2" type="ORF">DBRI00130_LOCUS14890</name>
</gene>
<dbReference type="InterPro" id="IPR009769">
    <property type="entry name" value="EDR2_C"/>
</dbReference>
<name>A0A7S4R8V4_9STRA</name>
<protein>
    <recommendedName>
        <fullName evidence="1">Protein ENHANCED DISEASE RESISTANCE 2 C-terminal domain-containing protein</fullName>
    </recommendedName>
</protein>
<sequence length="308" mass="34230">MKSQRVSHNSSLDALKDLVYADDKSILTVSLSSSTLSDAVGDGAEGDDAISNEPPSCEFCCTFDANSHRVRGKNYNRDKKKVEAGPSLFRYFAADVVEVDEYVREGFCNLPNERVQLALKREQEMHSKGLPSDMPPYIVAVNIIMPGPPKYHLVFYYAVDDMSIIDGTDETPSSKLANQFFFGDSDAFREKTFKLIPRIAKGNRLVKKAVGTTPVIIGKKIATTFVRSDRFCEIICDVTSSTVAKKVCSLVNSYAKSLVVEMGYLLEGDDSTVLPERIFGCIRLNHIDITQLRHITMKEEGDNSTSLR</sequence>
<accession>A0A7S4R8V4</accession>
<dbReference type="PANTHER" id="PTHR12136:SF41">
    <property type="entry name" value="PLECKSTRIN HOMOLOGY (PH) AND LIPID-BINDING START DOMAINS-CONTAINING PROTEIN"/>
    <property type="match status" value="1"/>
</dbReference>
<evidence type="ECO:0000259" key="1">
    <source>
        <dbReference type="Pfam" id="PF07059"/>
    </source>
</evidence>
<dbReference type="AlphaFoldDB" id="A0A7S4R8V4"/>
<dbReference type="Pfam" id="PF07059">
    <property type="entry name" value="EDR2_C"/>
    <property type="match status" value="1"/>
</dbReference>
<feature type="domain" description="Protein ENHANCED DISEASE RESISTANCE 2 C-terminal" evidence="1">
    <location>
        <begin position="63"/>
        <end position="288"/>
    </location>
</feature>
<organism evidence="2">
    <name type="scientific">Ditylum brightwellii</name>
    <dbReference type="NCBI Taxonomy" id="49249"/>
    <lineage>
        <taxon>Eukaryota</taxon>
        <taxon>Sar</taxon>
        <taxon>Stramenopiles</taxon>
        <taxon>Ochrophyta</taxon>
        <taxon>Bacillariophyta</taxon>
        <taxon>Mediophyceae</taxon>
        <taxon>Lithodesmiophycidae</taxon>
        <taxon>Lithodesmiales</taxon>
        <taxon>Lithodesmiaceae</taxon>
        <taxon>Ditylum</taxon>
    </lineage>
</organism>
<proteinExistence type="predicted"/>
<dbReference type="InterPro" id="IPR045096">
    <property type="entry name" value="EDR2-like"/>
</dbReference>
<reference evidence="2" key="1">
    <citation type="submission" date="2021-01" db="EMBL/GenBank/DDBJ databases">
        <authorList>
            <person name="Corre E."/>
            <person name="Pelletier E."/>
            <person name="Niang G."/>
            <person name="Scheremetjew M."/>
            <person name="Finn R."/>
            <person name="Kale V."/>
            <person name="Holt S."/>
            <person name="Cochrane G."/>
            <person name="Meng A."/>
            <person name="Brown T."/>
            <person name="Cohen L."/>
        </authorList>
    </citation>
    <scope>NUCLEOTIDE SEQUENCE</scope>
    <source>
        <strain evidence="2">GSO104</strain>
    </source>
</reference>
<dbReference type="EMBL" id="HBNS01018670">
    <property type="protein sequence ID" value="CAE4607151.1"/>
    <property type="molecule type" value="Transcribed_RNA"/>
</dbReference>
<evidence type="ECO:0000313" key="2">
    <source>
        <dbReference type="EMBL" id="CAE4607151.1"/>
    </source>
</evidence>
<dbReference type="PANTHER" id="PTHR12136">
    <property type="entry name" value="ENHANCED DISEASE RESISTANCE-RELATED"/>
    <property type="match status" value="1"/>
</dbReference>